<sequence length="155" mass="16735">MEDLFAGRDVDINAMKARMSGLMAEEGLPYGDRTHTYNSRLAQEVGKWADAEGHGDAFHEAMFHAYFVDGLNISDADTLAQIAASVGLSADGAQAVMRERRFQAAVDADWQRSRDFGITGVPTFVANGRGVVGAQPYEILERLVVTAGGTPRQEG</sequence>
<dbReference type="SUPFAM" id="SSF52833">
    <property type="entry name" value="Thioredoxin-like"/>
    <property type="match status" value="1"/>
</dbReference>
<dbReference type="Proteomes" id="UP000019141">
    <property type="component" value="Unassembled WGS sequence"/>
</dbReference>
<comment type="caution">
    <text evidence="2">The sequence shown here is derived from an EMBL/GenBank/DDBJ whole genome shotgun (WGS) entry which is preliminary data.</text>
</comment>
<keyword evidence="3" id="KW-1185">Reference proteome</keyword>
<dbReference type="InterPro" id="IPR001853">
    <property type="entry name" value="DSBA-like_thioredoxin_dom"/>
</dbReference>
<dbReference type="HOGENOM" id="CLU_069253_2_1_7"/>
<dbReference type="PANTHER" id="PTHR13887:SF41">
    <property type="entry name" value="THIOREDOXIN SUPERFAMILY PROTEIN"/>
    <property type="match status" value="1"/>
</dbReference>
<protein>
    <recommendedName>
        <fullName evidence="1">DSBA-like thioredoxin domain-containing protein</fullName>
    </recommendedName>
</protein>
<dbReference type="GO" id="GO:0016491">
    <property type="term" value="F:oxidoreductase activity"/>
    <property type="evidence" value="ECO:0007669"/>
    <property type="project" value="InterPro"/>
</dbReference>
<gene>
    <name evidence="2" type="ORF">ETSY1_36375</name>
</gene>
<dbReference type="Pfam" id="PF01323">
    <property type="entry name" value="DSBA"/>
    <property type="match status" value="1"/>
</dbReference>
<accession>W4L7P1</accession>
<feature type="domain" description="DSBA-like thioredoxin" evidence="1">
    <location>
        <begin position="11"/>
        <end position="142"/>
    </location>
</feature>
<proteinExistence type="predicted"/>
<name>W4L7P1_ENTF1</name>
<dbReference type="Gene3D" id="3.40.30.10">
    <property type="entry name" value="Glutaredoxin"/>
    <property type="match status" value="1"/>
</dbReference>
<dbReference type="PANTHER" id="PTHR13887">
    <property type="entry name" value="GLUTATHIONE S-TRANSFERASE KAPPA"/>
    <property type="match status" value="1"/>
</dbReference>
<reference evidence="2 3" key="1">
    <citation type="journal article" date="2014" name="Nature">
        <title>An environmental bacterial taxon with a large and distinct metabolic repertoire.</title>
        <authorList>
            <person name="Wilson M.C."/>
            <person name="Mori T."/>
            <person name="Ruckert C."/>
            <person name="Uria A.R."/>
            <person name="Helf M.J."/>
            <person name="Takada K."/>
            <person name="Gernert C."/>
            <person name="Steffens U.A."/>
            <person name="Heycke N."/>
            <person name="Schmitt S."/>
            <person name="Rinke C."/>
            <person name="Helfrich E.J."/>
            <person name="Brachmann A.O."/>
            <person name="Gurgui C."/>
            <person name="Wakimoto T."/>
            <person name="Kracht M."/>
            <person name="Crusemann M."/>
            <person name="Hentschel U."/>
            <person name="Abe I."/>
            <person name="Matsunaga S."/>
            <person name="Kalinowski J."/>
            <person name="Takeyama H."/>
            <person name="Piel J."/>
        </authorList>
    </citation>
    <scope>NUCLEOTIDE SEQUENCE [LARGE SCALE GENOMIC DNA]</scope>
    <source>
        <strain evidence="3">TSY1</strain>
    </source>
</reference>
<dbReference type="AlphaFoldDB" id="W4L7P1"/>
<dbReference type="EMBL" id="AZHW01001121">
    <property type="protein sequence ID" value="ETW94093.1"/>
    <property type="molecule type" value="Genomic_DNA"/>
</dbReference>
<evidence type="ECO:0000313" key="2">
    <source>
        <dbReference type="EMBL" id="ETW94093.1"/>
    </source>
</evidence>
<evidence type="ECO:0000259" key="1">
    <source>
        <dbReference type="Pfam" id="PF01323"/>
    </source>
</evidence>
<dbReference type="InterPro" id="IPR036249">
    <property type="entry name" value="Thioredoxin-like_sf"/>
</dbReference>
<evidence type="ECO:0000313" key="3">
    <source>
        <dbReference type="Proteomes" id="UP000019141"/>
    </source>
</evidence>
<organism evidence="2 3">
    <name type="scientific">Entotheonella factor</name>
    <dbReference type="NCBI Taxonomy" id="1429438"/>
    <lineage>
        <taxon>Bacteria</taxon>
        <taxon>Pseudomonadati</taxon>
        <taxon>Nitrospinota/Tectimicrobiota group</taxon>
        <taxon>Candidatus Tectimicrobiota</taxon>
        <taxon>Candidatus Entotheonellia</taxon>
        <taxon>Candidatus Entotheonellales</taxon>
        <taxon>Candidatus Entotheonellaceae</taxon>
        <taxon>Candidatus Entotheonella</taxon>
    </lineage>
</organism>